<dbReference type="PATRIC" id="fig|1229493.5.peg.1127"/>
<protein>
    <submittedName>
        <fullName evidence="1">Uncharacterized protein</fullName>
    </submittedName>
</protein>
<comment type="caution">
    <text evidence="1">The sequence shown here is derived from an EMBL/GenBank/DDBJ whole genome shotgun (WGS) entry which is preliminary data.</text>
</comment>
<sequence length="59" mass="6563">MPSSDTVLITILEQPIKVKDEFGQIGMLVSMDSGRQNPFKLESLESDGATWYCRSIDAL</sequence>
<dbReference type="RefSeq" id="WP_020194483.1">
    <property type="nucleotide sequence ID" value="NZ_BAOH01000005.1"/>
</dbReference>
<dbReference type="AlphaFoldDB" id="A0A0C1WAE6"/>
<accession>A0A0C1WAE6</accession>
<gene>
    <name evidence="1" type="ORF">H735_10210</name>
</gene>
<reference evidence="1 2" key="1">
    <citation type="submission" date="2014-07" db="EMBL/GenBank/DDBJ databases">
        <title>Unique and conserved regions in Vibrio harveyi and related species in comparison with the shrimp pathogen Vibrio harveyi CAIM 1792.</title>
        <authorList>
            <person name="Espinoza-Valles I."/>
            <person name="Vora G."/>
            <person name="Leekitcharoenphon P."/>
            <person name="Ussery D."/>
            <person name="Hoj L."/>
            <person name="Gomez-Gil B."/>
        </authorList>
    </citation>
    <scope>NUCLEOTIDE SEQUENCE [LARGE SCALE GENOMIC DNA]</scope>
    <source>
        <strain evidence="2">CAIM 1854 / LMG 25443</strain>
    </source>
</reference>
<evidence type="ECO:0000313" key="1">
    <source>
        <dbReference type="EMBL" id="KIF53287.1"/>
    </source>
</evidence>
<organism evidence="1 2">
    <name type="scientific">Vibrio owensii CAIM 1854 = LMG 25443</name>
    <dbReference type="NCBI Taxonomy" id="1229493"/>
    <lineage>
        <taxon>Bacteria</taxon>
        <taxon>Pseudomonadati</taxon>
        <taxon>Pseudomonadota</taxon>
        <taxon>Gammaproteobacteria</taxon>
        <taxon>Vibrionales</taxon>
        <taxon>Vibrionaceae</taxon>
        <taxon>Vibrio</taxon>
    </lineage>
</organism>
<name>A0A0C1WAE6_9VIBR</name>
<evidence type="ECO:0000313" key="2">
    <source>
        <dbReference type="Proteomes" id="UP000031586"/>
    </source>
</evidence>
<dbReference type="EMBL" id="JPRD01000015">
    <property type="protein sequence ID" value="KIF53287.1"/>
    <property type="molecule type" value="Genomic_DNA"/>
</dbReference>
<dbReference type="Proteomes" id="UP000031586">
    <property type="component" value="Unassembled WGS sequence"/>
</dbReference>
<proteinExistence type="predicted"/>